<dbReference type="Proteomes" id="UP001596122">
    <property type="component" value="Unassembled WGS sequence"/>
</dbReference>
<dbReference type="PROSITE" id="PS51682">
    <property type="entry name" value="SAM_OMT_I"/>
    <property type="match status" value="1"/>
</dbReference>
<dbReference type="Gene3D" id="3.40.50.150">
    <property type="entry name" value="Vaccinia Virus protein VP39"/>
    <property type="match status" value="1"/>
</dbReference>
<accession>A0ABW0GPS6</accession>
<dbReference type="EMBL" id="JBHSLD010000014">
    <property type="protein sequence ID" value="MFC5382002.1"/>
    <property type="molecule type" value="Genomic_DNA"/>
</dbReference>
<sequence>MDIVDPTVARYVLDHCSPGEDDLLAELAAETRERYPDSAGMQITADEGALLAMLVRLCGARDAVEVGVFTGYSSLWVARALPGDGRLLALDVSDEWTSLARRYWERAGVVDRIELRLGPAADALRALPDEPVLDFAFVDADKEGYPTYYEEVVRRLRPGGLVVLDNVLREGRVVDPAQQGPADAAIRRVNDAVVADTRVDSVMLPVRDGVTVARRRPA</sequence>
<evidence type="ECO:0000256" key="1">
    <source>
        <dbReference type="ARBA" id="ARBA00022603"/>
    </source>
</evidence>
<dbReference type="GO" id="GO:0032259">
    <property type="term" value="P:methylation"/>
    <property type="evidence" value="ECO:0007669"/>
    <property type="project" value="UniProtKB-KW"/>
</dbReference>
<dbReference type="InterPro" id="IPR050362">
    <property type="entry name" value="Cation-dep_OMT"/>
</dbReference>
<protein>
    <submittedName>
        <fullName evidence="4">O-methyltransferase</fullName>
        <ecNumber evidence="4">2.1.1.-</ecNumber>
    </submittedName>
</protein>
<proteinExistence type="predicted"/>
<reference evidence="5" key="1">
    <citation type="journal article" date="2019" name="Int. J. Syst. Evol. Microbiol.">
        <title>The Global Catalogue of Microorganisms (GCM) 10K type strain sequencing project: providing services to taxonomists for standard genome sequencing and annotation.</title>
        <authorList>
            <consortium name="The Broad Institute Genomics Platform"/>
            <consortium name="The Broad Institute Genome Sequencing Center for Infectious Disease"/>
            <person name="Wu L."/>
            <person name="Ma J."/>
        </authorList>
    </citation>
    <scope>NUCLEOTIDE SEQUENCE [LARGE SCALE GENOMIC DNA]</scope>
    <source>
        <strain evidence="5">CCUG 43114</strain>
    </source>
</reference>
<evidence type="ECO:0000313" key="5">
    <source>
        <dbReference type="Proteomes" id="UP001596122"/>
    </source>
</evidence>
<evidence type="ECO:0000256" key="3">
    <source>
        <dbReference type="ARBA" id="ARBA00022691"/>
    </source>
</evidence>
<dbReference type="InterPro" id="IPR029063">
    <property type="entry name" value="SAM-dependent_MTases_sf"/>
</dbReference>
<dbReference type="PANTHER" id="PTHR10509:SF14">
    <property type="entry name" value="CAFFEOYL-COA O-METHYLTRANSFERASE 3-RELATED"/>
    <property type="match status" value="1"/>
</dbReference>
<dbReference type="GO" id="GO:0008168">
    <property type="term" value="F:methyltransferase activity"/>
    <property type="evidence" value="ECO:0007669"/>
    <property type="project" value="UniProtKB-KW"/>
</dbReference>
<keyword evidence="2 4" id="KW-0808">Transferase</keyword>
<dbReference type="CDD" id="cd02440">
    <property type="entry name" value="AdoMet_MTases"/>
    <property type="match status" value="1"/>
</dbReference>
<dbReference type="SUPFAM" id="SSF53335">
    <property type="entry name" value="S-adenosyl-L-methionine-dependent methyltransferases"/>
    <property type="match status" value="1"/>
</dbReference>
<comment type="caution">
    <text evidence="4">The sequence shown here is derived from an EMBL/GenBank/DDBJ whole genome shotgun (WGS) entry which is preliminary data.</text>
</comment>
<keyword evidence="5" id="KW-1185">Reference proteome</keyword>
<gene>
    <name evidence="4" type="ORF">ACFPJ6_14585</name>
</gene>
<dbReference type="InterPro" id="IPR002935">
    <property type="entry name" value="SAM_O-MeTrfase"/>
</dbReference>
<keyword evidence="1 4" id="KW-0489">Methyltransferase</keyword>
<dbReference type="EC" id="2.1.1.-" evidence="4"/>
<name>A0ABW0GPS6_9MICO</name>
<keyword evidence="3" id="KW-0949">S-adenosyl-L-methionine</keyword>
<dbReference type="Pfam" id="PF01596">
    <property type="entry name" value="Methyltransf_3"/>
    <property type="match status" value="1"/>
</dbReference>
<evidence type="ECO:0000256" key="2">
    <source>
        <dbReference type="ARBA" id="ARBA00022679"/>
    </source>
</evidence>
<dbReference type="PANTHER" id="PTHR10509">
    <property type="entry name" value="O-METHYLTRANSFERASE-RELATED"/>
    <property type="match status" value="1"/>
</dbReference>
<organism evidence="4 5">
    <name type="scientific">Aquipuribacter nitratireducens</name>
    <dbReference type="NCBI Taxonomy" id="650104"/>
    <lineage>
        <taxon>Bacteria</taxon>
        <taxon>Bacillati</taxon>
        <taxon>Actinomycetota</taxon>
        <taxon>Actinomycetes</taxon>
        <taxon>Micrococcales</taxon>
        <taxon>Intrasporangiaceae</taxon>
        <taxon>Aquipuribacter</taxon>
    </lineage>
</organism>
<evidence type="ECO:0000313" key="4">
    <source>
        <dbReference type="EMBL" id="MFC5382002.1"/>
    </source>
</evidence>
<dbReference type="RefSeq" id="WP_340269949.1">
    <property type="nucleotide sequence ID" value="NZ_JBBEOG010000005.1"/>
</dbReference>